<evidence type="ECO:0000259" key="1">
    <source>
        <dbReference type="PROSITE" id="PS50801"/>
    </source>
</evidence>
<organism evidence="2 3">
    <name type="scientific">Nocardioides hankookensis</name>
    <dbReference type="NCBI Taxonomy" id="443157"/>
    <lineage>
        <taxon>Bacteria</taxon>
        <taxon>Bacillati</taxon>
        <taxon>Actinomycetota</taxon>
        <taxon>Actinomycetes</taxon>
        <taxon>Propionibacteriales</taxon>
        <taxon>Nocardioidaceae</taxon>
        <taxon>Nocardioides</taxon>
    </lineage>
</organism>
<sequence>MAEIVYEGGLRRLRIAGTCTARESAAVREAVEHYGRSAPRLTVDLTGVATIASEVASALVSSVDDVEAAGCRVTILRKRESHVDRALRELHR</sequence>
<dbReference type="PROSITE" id="PS50801">
    <property type="entry name" value="STAS"/>
    <property type="match status" value="1"/>
</dbReference>
<evidence type="ECO:0000313" key="2">
    <source>
        <dbReference type="EMBL" id="MFC6045127.1"/>
    </source>
</evidence>
<dbReference type="SUPFAM" id="SSF52091">
    <property type="entry name" value="SpoIIaa-like"/>
    <property type="match status" value="1"/>
</dbReference>
<dbReference type="InterPro" id="IPR002645">
    <property type="entry name" value="STAS_dom"/>
</dbReference>
<evidence type="ECO:0000313" key="3">
    <source>
        <dbReference type="Proteomes" id="UP001596135"/>
    </source>
</evidence>
<gene>
    <name evidence="2" type="ORF">ACFPYL_18710</name>
</gene>
<feature type="domain" description="STAS" evidence="1">
    <location>
        <begin position="1"/>
        <end position="92"/>
    </location>
</feature>
<comment type="caution">
    <text evidence="2">The sequence shown here is derived from an EMBL/GenBank/DDBJ whole genome shotgun (WGS) entry which is preliminary data.</text>
</comment>
<dbReference type="EMBL" id="JBHSRJ010000008">
    <property type="protein sequence ID" value="MFC6045127.1"/>
    <property type="molecule type" value="Genomic_DNA"/>
</dbReference>
<protein>
    <recommendedName>
        <fullName evidence="1">STAS domain-containing protein</fullName>
    </recommendedName>
</protein>
<accession>A0ABW1LPS0</accession>
<dbReference type="RefSeq" id="WP_379157744.1">
    <property type="nucleotide sequence ID" value="NZ_JBHSRJ010000008.1"/>
</dbReference>
<reference evidence="3" key="1">
    <citation type="journal article" date="2019" name="Int. J. Syst. Evol. Microbiol.">
        <title>The Global Catalogue of Microorganisms (GCM) 10K type strain sequencing project: providing services to taxonomists for standard genome sequencing and annotation.</title>
        <authorList>
            <consortium name="The Broad Institute Genomics Platform"/>
            <consortium name="The Broad Institute Genome Sequencing Center for Infectious Disease"/>
            <person name="Wu L."/>
            <person name="Ma J."/>
        </authorList>
    </citation>
    <scope>NUCLEOTIDE SEQUENCE [LARGE SCALE GENOMIC DNA]</scope>
    <source>
        <strain evidence="3">CCUG 54522</strain>
    </source>
</reference>
<keyword evidence="3" id="KW-1185">Reference proteome</keyword>
<dbReference type="Proteomes" id="UP001596135">
    <property type="component" value="Unassembled WGS sequence"/>
</dbReference>
<proteinExistence type="predicted"/>
<dbReference type="Gene3D" id="3.30.750.24">
    <property type="entry name" value="STAS domain"/>
    <property type="match status" value="1"/>
</dbReference>
<dbReference type="InterPro" id="IPR036513">
    <property type="entry name" value="STAS_dom_sf"/>
</dbReference>
<name>A0ABW1LPS0_9ACTN</name>